<dbReference type="SUPFAM" id="SSF55186">
    <property type="entry name" value="ThrRS/AlaRS common domain"/>
    <property type="match status" value="1"/>
</dbReference>
<evidence type="ECO:0000256" key="4">
    <source>
        <dbReference type="ARBA" id="ARBA00022833"/>
    </source>
</evidence>
<evidence type="ECO:0000313" key="9">
    <source>
        <dbReference type="Proteomes" id="UP000431913"/>
    </source>
</evidence>
<feature type="transmembrane region" description="Helical" evidence="6">
    <location>
        <begin position="74"/>
        <end position="98"/>
    </location>
</feature>
<comment type="cofactor">
    <cofactor evidence="1">
        <name>Zn(2+)</name>
        <dbReference type="ChEBI" id="CHEBI:29105"/>
    </cofactor>
</comment>
<dbReference type="GO" id="GO:0046872">
    <property type="term" value="F:metal ion binding"/>
    <property type="evidence" value="ECO:0007669"/>
    <property type="project" value="UniProtKB-KW"/>
</dbReference>
<keyword evidence="6" id="KW-1133">Transmembrane helix</keyword>
<keyword evidence="3" id="KW-0479">Metal-binding</keyword>
<proteinExistence type="predicted"/>
<dbReference type="InterPro" id="IPR018164">
    <property type="entry name" value="Ala-tRNA-synth_IIc_N"/>
</dbReference>
<dbReference type="GO" id="GO:0005524">
    <property type="term" value="F:ATP binding"/>
    <property type="evidence" value="ECO:0007669"/>
    <property type="project" value="InterPro"/>
</dbReference>
<dbReference type="SUPFAM" id="SSF50447">
    <property type="entry name" value="Translation proteins"/>
    <property type="match status" value="1"/>
</dbReference>
<dbReference type="InterPro" id="IPR018163">
    <property type="entry name" value="Thr/Ala-tRNA-synth_IIc_edit"/>
</dbReference>
<dbReference type="GO" id="GO:0004813">
    <property type="term" value="F:alanine-tRNA ligase activity"/>
    <property type="evidence" value="ECO:0007669"/>
    <property type="project" value="InterPro"/>
</dbReference>
<comment type="subcellular location">
    <subcellularLocation>
        <location evidence="2">Cytoplasm</location>
    </subcellularLocation>
</comment>
<keyword evidence="5" id="KW-0175">Coiled coil</keyword>
<dbReference type="GO" id="GO:0002161">
    <property type="term" value="F:aminoacyl-tRNA deacylase activity"/>
    <property type="evidence" value="ECO:0007669"/>
    <property type="project" value="UniProtKB-ARBA"/>
</dbReference>
<dbReference type="Pfam" id="PF01411">
    <property type="entry name" value="tRNA-synt_2c"/>
    <property type="match status" value="1"/>
</dbReference>
<keyword evidence="4" id="KW-0862">Zinc</keyword>
<evidence type="ECO:0000259" key="7">
    <source>
        <dbReference type="PROSITE" id="PS50860"/>
    </source>
</evidence>
<keyword evidence="6" id="KW-0812">Transmembrane</keyword>
<evidence type="ECO:0000256" key="5">
    <source>
        <dbReference type="SAM" id="Coils"/>
    </source>
</evidence>
<sequence>MPVCPTSRCRKAPAGSPPASGCRFCAWFPPLLPGKRRAVAHRRPRKGSVSELCLRRPGYMHYSTISGVSDNEKLALFLVLLLNFYVTISPISKIGLFIERKENGMAETRKLYYENGACLQFCATVLSCVPTDGNFAVTLDATAFYPEGGGQPADRGALGGARVLDVHEKDGVVVHTVTAPLRVGEMVQGDVDGRRRLDHMQQHTGEHIVSGIVHAQFGYDNVGFHIGAQDVTVDFSGPLTDAELADVERAANWVIWQNAPVTIAWPAPSELAQLNYRSKKELTGAIRIVTVANVDVCACCGTHVERCGQVGSIKLTSAQSYKGGTRVTMLCGMRAYEDHCIKFQNAEAVSGLLSAKINETAAAVQRLADENAALRAEKAALETRLFAADAAAFRGRKNALVFEPHLSPDSLRRLCTALMEQCTGVCAAFSGTDAGGYKYALGSAGGADVHALCKEMNAALGGRGGGREMQQGSAACTRGDIEAFFALRLGE</sequence>
<dbReference type="InterPro" id="IPR051335">
    <property type="entry name" value="Alanyl-tRNA_Editing_Enzymes"/>
</dbReference>
<organism evidence="8 9">
    <name type="scientific">Ruthenibacterium lactatiformans</name>
    <dbReference type="NCBI Taxonomy" id="1550024"/>
    <lineage>
        <taxon>Bacteria</taxon>
        <taxon>Bacillati</taxon>
        <taxon>Bacillota</taxon>
        <taxon>Clostridia</taxon>
        <taxon>Eubacteriales</taxon>
        <taxon>Oscillospiraceae</taxon>
        <taxon>Ruthenibacterium</taxon>
    </lineage>
</organism>
<feature type="domain" description="Alanyl-transfer RNA synthetases family profile" evidence="7">
    <location>
        <begin position="107"/>
        <end position="326"/>
    </location>
</feature>
<keyword evidence="6" id="KW-0472">Membrane</keyword>
<dbReference type="EMBL" id="VUNJ01000044">
    <property type="protein sequence ID" value="MST93614.1"/>
    <property type="molecule type" value="Genomic_DNA"/>
</dbReference>
<dbReference type="Proteomes" id="UP000431913">
    <property type="component" value="Unassembled WGS sequence"/>
</dbReference>
<dbReference type="GO" id="GO:0006419">
    <property type="term" value="P:alanyl-tRNA aminoacylation"/>
    <property type="evidence" value="ECO:0007669"/>
    <property type="project" value="InterPro"/>
</dbReference>
<dbReference type="InterPro" id="IPR009000">
    <property type="entry name" value="Transl_B-barrel_sf"/>
</dbReference>
<dbReference type="Pfam" id="PF07973">
    <property type="entry name" value="tRNA_SAD"/>
    <property type="match status" value="1"/>
</dbReference>
<evidence type="ECO:0000256" key="3">
    <source>
        <dbReference type="ARBA" id="ARBA00022723"/>
    </source>
</evidence>
<dbReference type="Gene3D" id="2.40.30.130">
    <property type="match status" value="1"/>
</dbReference>
<evidence type="ECO:0000256" key="6">
    <source>
        <dbReference type="SAM" id="Phobius"/>
    </source>
</evidence>
<dbReference type="GO" id="GO:0005737">
    <property type="term" value="C:cytoplasm"/>
    <property type="evidence" value="ECO:0007669"/>
    <property type="project" value="UniProtKB-SubCell"/>
</dbReference>
<dbReference type="AlphaFoldDB" id="A0A6I2UBT5"/>
<reference evidence="8 9" key="1">
    <citation type="submission" date="2019-08" db="EMBL/GenBank/DDBJ databases">
        <title>In-depth cultivation of the pig gut microbiome towards novel bacterial diversity and tailored functional studies.</title>
        <authorList>
            <person name="Wylensek D."/>
            <person name="Hitch T.C.A."/>
            <person name="Clavel T."/>
        </authorList>
    </citation>
    <scope>NUCLEOTIDE SEQUENCE [LARGE SCALE GENOMIC DNA]</scope>
    <source>
        <strain evidence="8 9">WCA3-601-WT-6J</strain>
    </source>
</reference>
<dbReference type="GO" id="GO:0003676">
    <property type="term" value="F:nucleic acid binding"/>
    <property type="evidence" value="ECO:0007669"/>
    <property type="project" value="InterPro"/>
</dbReference>
<protein>
    <submittedName>
        <fullName evidence="8">Alanyl-tRNA editing protein</fullName>
    </submittedName>
</protein>
<accession>A0A6I2UBT5</accession>
<evidence type="ECO:0000256" key="1">
    <source>
        <dbReference type="ARBA" id="ARBA00001947"/>
    </source>
</evidence>
<dbReference type="SMART" id="SM00863">
    <property type="entry name" value="tRNA_SAD"/>
    <property type="match status" value="1"/>
</dbReference>
<feature type="coiled-coil region" evidence="5">
    <location>
        <begin position="357"/>
        <end position="384"/>
    </location>
</feature>
<comment type="caution">
    <text evidence="8">The sequence shown here is derived from an EMBL/GenBank/DDBJ whole genome shotgun (WGS) entry which is preliminary data.</text>
</comment>
<name>A0A6I2UBT5_9FIRM</name>
<dbReference type="Gene3D" id="3.30.980.10">
    <property type="entry name" value="Threonyl-trna Synthetase, Chain A, domain 2"/>
    <property type="match status" value="1"/>
</dbReference>
<gene>
    <name evidence="8" type="ORF">FYJ76_17050</name>
</gene>
<dbReference type="InterPro" id="IPR012947">
    <property type="entry name" value="tRNA_SAD"/>
</dbReference>
<dbReference type="PANTHER" id="PTHR43462">
    <property type="entry name" value="ALANYL-TRNA EDITING PROTEIN"/>
    <property type="match status" value="1"/>
</dbReference>
<dbReference type="PROSITE" id="PS50860">
    <property type="entry name" value="AA_TRNA_LIGASE_II_ALA"/>
    <property type="match status" value="1"/>
</dbReference>
<evidence type="ECO:0000313" key="8">
    <source>
        <dbReference type="EMBL" id="MST93614.1"/>
    </source>
</evidence>
<dbReference type="PANTHER" id="PTHR43462:SF1">
    <property type="entry name" value="ALANYL-TRNA EDITING PROTEIN AARSD1"/>
    <property type="match status" value="1"/>
</dbReference>
<dbReference type="InterPro" id="IPR018165">
    <property type="entry name" value="Ala-tRNA-synth_IIc_core"/>
</dbReference>
<evidence type="ECO:0000256" key="2">
    <source>
        <dbReference type="ARBA" id="ARBA00004496"/>
    </source>
</evidence>